<dbReference type="InterPro" id="IPR011992">
    <property type="entry name" value="EF-hand-dom_pair"/>
</dbReference>
<organism evidence="3 4">
    <name type="scientific">Crenothrix polyspora</name>
    <dbReference type="NCBI Taxonomy" id="360316"/>
    <lineage>
        <taxon>Bacteria</taxon>
        <taxon>Pseudomonadati</taxon>
        <taxon>Pseudomonadota</taxon>
        <taxon>Gammaproteobacteria</taxon>
        <taxon>Methylococcales</taxon>
        <taxon>Crenotrichaceae</taxon>
        <taxon>Crenothrix</taxon>
    </lineage>
</organism>
<name>A0A1R4GZE7_9GAMM</name>
<proteinExistence type="predicted"/>
<dbReference type="GO" id="GO:0005509">
    <property type="term" value="F:calcium ion binding"/>
    <property type="evidence" value="ECO:0007669"/>
    <property type="project" value="InterPro"/>
</dbReference>
<keyword evidence="4" id="KW-1185">Reference proteome</keyword>
<gene>
    <name evidence="3" type="ORF">CRENPOLYSF2_1130010</name>
</gene>
<dbReference type="PROSITE" id="PS00018">
    <property type="entry name" value="EF_HAND_1"/>
    <property type="match status" value="1"/>
</dbReference>
<dbReference type="OrthoDB" id="5573007at2"/>
<dbReference type="InterPro" id="IPR002048">
    <property type="entry name" value="EF_hand_dom"/>
</dbReference>
<dbReference type="Proteomes" id="UP000195442">
    <property type="component" value="Unassembled WGS sequence"/>
</dbReference>
<evidence type="ECO:0000259" key="2">
    <source>
        <dbReference type="PROSITE" id="PS50222"/>
    </source>
</evidence>
<dbReference type="Gene3D" id="1.10.238.10">
    <property type="entry name" value="EF-hand"/>
    <property type="match status" value="1"/>
</dbReference>
<protein>
    <recommendedName>
        <fullName evidence="2">EF-hand domain-containing protein</fullName>
    </recommendedName>
</protein>
<feature type="region of interest" description="Disordered" evidence="1">
    <location>
        <begin position="64"/>
        <end position="96"/>
    </location>
</feature>
<dbReference type="PROSITE" id="PS50222">
    <property type="entry name" value="EF_HAND_2"/>
    <property type="match status" value="1"/>
</dbReference>
<evidence type="ECO:0000256" key="1">
    <source>
        <dbReference type="SAM" id="MobiDB-lite"/>
    </source>
</evidence>
<evidence type="ECO:0000313" key="4">
    <source>
        <dbReference type="Proteomes" id="UP000195442"/>
    </source>
</evidence>
<feature type="domain" description="EF-hand" evidence="2">
    <location>
        <begin position="102"/>
        <end position="129"/>
    </location>
</feature>
<reference evidence="4" key="1">
    <citation type="submission" date="2017-02" db="EMBL/GenBank/DDBJ databases">
        <authorList>
            <person name="Daims H."/>
        </authorList>
    </citation>
    <scope>NUCLEOTIDE SEQUENCE [LARGE SCALE GENOMIC DNA]</scope>
</reference>
<accession>A0A1R4GZE7</accession>
<sequence>MKTRKITHEISNGISFNKLDVSNLRCTENLFQPIWVAVVMSISLGFVTPVSAENTGAVDIQHYRNTNESTSAQDKKVENSISLDKSSKTESVKRPEDGTFPAFAQVDIDDDHYLTKEELKNFPYMLKVFDLIDAGKDGKLEQHEYQNLEMETKR</sequence>
<dbReference type="AlphaFoldDB" id="A0A1R4GZE7"/>
<feature type="compositionally biased region" description="Basic and acidic residues" evidence="1">
    <location>
        <begin position="85"/>
        <end position="96"/>
    </location>
</feature>
<dbReference type="SUPFAM" id="SSF47473">
    <property type="entry name" value="EF-hand"/>
    <property type="match status" value="1"/>
</dbReference>
<dbReference type="InterPro" id="IPR018247">
    <property type="entry name" value="EF_Hand_1_Ca_BS"/>
</dbReference>
<dbReference type="EMBL" id="FUKJ01000017">
    <property type="protein sequence ID" value="SJM89332.1"/>
    <property type="molecule type" value="Genomic_DNA"/>
</dbReference>
<dbReference type="RefSeq" id="WP_087145574.1">
    <property type="nucleotide sequence ID" value="NZ_FUKJ01000017.1"/>
</dbReference>
<evidence type="ECO:0000313" key="3">
    <source>
        <dbReference type="EMBL" id="SJM89332.1"/>
    </source>
</evidence>